<organism evidence="6 7">
    <name type="scientific">Candidatus Tenderia electrophaga</name>
    <dbReference type="NCBI Taxonomy" id="1748243"/>
    <lineage>
        <taxon>Bacteria</taxon>
        <taxon>Pseudomonadati</taxon>
        <taxon>Pseudomonadota</taxon>
        <taxon>Gammaproteobacteria</taxon>
        <taxon>Candidatus Tenderiales</taxon>
        <taxon>Candidatus Tenderiaceae</taxon>
        <taxon>Candidatus Tenderia</taxon>
    </lineage>
</organism>
<dbReference type="InterPro" id="IPR011701">
    <property type="entry name" value="MFS"/>
</dbReference>
<evidence type="ECO:0000256" key="3">
    <source>
        <dbReference type="ARBA" id="ARBA00023136"/>
    </source>
</evidence>
<dbReference type="PANTHER" id="PTHR23526">
    <property type="entry name" value="INTEGRAL MEMBRANE TRANSPORT PROTEIN-RELATED"/>
    <property type="match status" value="1"/>
</dbReference>
<keyword evidence="1 4" id="KW-0812">Transmembrane</keyword>
<dbReference type="GO" id="GO:0022857">
    <property type="term" value="F:transmembrane transporter activity"/>
    <property type="evidence" value="ECO:0007669"/>
    <property type="project" value="InterPro"/>
</dbReference>
<evidence type="ECO:0000256" key="1">
    <source>
        <dbReference type="ARBA" id="ARBA00022692"/>
    </source>
</evidence>
<accession>A0A0S2TED0</accession>
<feature type="transmembrane region" description="Helical" evidence="4">
    <location>
        <begin position="297"/>
        <end position="317"/>
    </location>
</feature>
<evidence type="ECO:0000313" key="6">
    <source>
        <dbReference type="EMBL" id="ALP53496.1"/>
    </source>
</evidence>
<evidence type="ECO:0000313" key="7">
    <source>
        <dbReference type="Proteomes" id="UP000055136"/>
    </source>
</evidence>
<evidence type="ECO:0000259" key="5">
    <source>
        <dbReference type="PROSITE" id="PS50850"/>
    </source>
</evidence>
<feature type="transmembrane region" description="Helical" evidence="4">
    <location>
        <begin position="115"/>
        <end position="133"/>
    </location>
</feature>
<dbReference type="SUPFAM" id="SSF103473">
    <property type="entry name" value="MFS general substrate transporter"/>
    <property type="match status" value="1"/>
</dbReference>
<protein>
    <recommendedName>
        <fullName evidence="5">Major facilitator superfamily (MFS) profile domain-containing protein</fullName>
    </recommendedName>
</protein>
<feature type="transmembrane region" description="Helical" evidence="4">
    <location>
        <begin position="323"/>
        <end position="349"/>
    </location>
</feature>
<dbReference type="KEGG" id="tee:Tel_10265"/>
<name>A0A0S2TED0_9GAMM</name>
<proteinExistence type="predicted"/>
<dbReference type="InterPro" id="IPR020846">
    <property type="entry name" value="MFS_dom"/>
</dbReference>
<reference evidence="6" key="1">
    <citation type="submission" date="2015-10" db="EMBL/GenBank/DDBJ databases">
        <title>Description of Candidatus Tenderia electrophaga gen. nov, sp. nov., an Uncultivated Electroautotroph from a Biocathode Enrichment.</title>
        <authorList>
            <person name="Eddie B.J."/>
            <person name="Malanoski A.P."/>
            <person name="Wang Z."/>
            <person name="Hall R.J."/>
            <person name="Oh S.D."/>
            <person name="Heiner C."/>
            <person name="Lin B."/>
            <person name="Strycharz-Glaven S.M."/>
        </authorList>
    </citation>
    <scope>NUCLEOTIDE SEQUENCE [LARGE SCALE GENOMIC DNA]</scope>
    <source>
        <strain evidence="6">NRL1</strain>
    </source>
</reference>
<dbReference type="AlphaFoldDB" id="A0A0S2TED0"/>
<dbReference type="Proteomes" id="UP000055136">
    <property type="component" value="Chromosome"/>
</dbReference>
<gene>
    <name evidence="6" type="ORF">Tel_10265</name>
</gene>
<feature type="transmembrane region" description="Helical" evidence="4">
    <location>
        <begin position="88"/>
        <end position="109"/>
    </location>
</feature>
<feature type="transmembrane region" description="Helical" evidence="4">
    <location>
        <begin position="30"/>
        <end position="50"/>
    </location>
</feature>
<feature type="transmembrane region" description="Helical" evidence="4">
    <location>
        <begin position="236"/>
        <end position="261"/>
    </location>
</feature>
<dbReference type="Gene3D" id="1.20.1250.20">
    <property type="entry name" value="MFS general substrate transporter like domains"/>
    <property type="match status" value="2"/>
</dbReference>
<dbReference type="InterPro" id="IPR036259">
    <property type="entry name" value="MFS_trans_sf"/>
</dbReference>
<dbReference type="Pfam" id="PF07690">
    <property type="entry name" value="MFS_1"/>
    <property type="match status" value="1"/>
</dbReference>
<feature type="transmembrane region" description="Helical" evidence="4">
    <location>
        <begin position="267"/>
        <end position="285"/>
    </location>
</feature>
<keyword evidence="7" id="KW-1185">Reference proteome</keyword>
<dbReference type="PROSITE" id="PS50850">
    <property type="entry name" value="MFS"/>
    <property type="match status" value="1"/>
</dbReference>
<feature type="transmembrane region" description="Helical" evidence="4">
    <location>
        <begin position="153"/>
        <end position="177"/>
    </location>
</feature>
<feature type="domain" description="Major facilitator superfamily (MFS) profile" evidence="5">
    <location>
        <begin position="235"/>
        <end position="470"/>
    </location>
</feature>
<feature type="transmembrane region" description="Helical" evidence="4">
    <location>
        <begin position="402"/>
        <end position="422"/>
    </location>
</feature>
<evidence type="ECO:0000256" key="4">
    <source>
        <dbReference type="SAM" id="Phobius"/>
    </source>
</evidence>
<dbReference type="GO" id="GO:0016020">
    <property type="term" value="C:membrane"/>
    <property type="evidence" value="ECO:0007669"/>
    <property type="project" value="UniProtKB-SubCell"/>
</dbReference>
<feature type="transmembrane region" description="Helical" evidence="4">
    <location>
        <begin position="56"/>
        <end position="76"/>
    </location>
</feature>
<sequence>MFRRRRNTPRLFSRKPEIDRSLRHSVKDGVAYAVMTGAGEAYFSAFAILLKATPNQIGLLAALPQLIGSLAQLLSAWLGQRSQRRMPVILGGARLQCYSWLPLMVLPLLVPEHAVTLLLLAVTLYYFGANLSVPQWSSLMGDLVHKRRRGRYFAYRTRLASITSFVAMIGAGLVLHLFDQSGYALAGFVTIFAIAMTARLVSIHHLKQMHDPPGHTAALEIPNWRLWKNQFLNSPFARFSIFFALMQFATAIASPFFSVYLLRDLELSYFQFTLNMGMVILAQFLTLNQWGRIADAFGNRLILVVTGSLIPVIPALWLLSSEIWYLMLLQALGGLVWAGFSLSASNFIYDALPAHKRVTLMALHNTLANIGLFVGAVIGGFVATHVNQTITLGGYTHEFASVFLIVFLLSALARGLVALIFLPRLKEVRYIRPMPMRELIFRVARFNALWGLFFDVVGSRRKPGPGDKSD</sequence>
<feature type="transmembrane region" description="Helical" evidence="4">
    <location>
        <begin position="361"/>
        <end position="382"/>
    </location>
</feature>
<keyword evidence="3 4" id="KW-0472">Membrane</keyword>
<dbReference type="PANTHER" id="PTHR23526:SF2">
    <property type="entry name" value="MAJOR FACILITATOR SUPERFAMILY (MFS) PROFILE DOMAIN-CONTAINING PROTEIN"/>
    <property type="match status" value="1"/>
</dbReference>
<keyword evidence="2 4" id="KW-1133">Transmembrane helix</keyword>
<dbReference type="EMBL" id="CP013099">
    <property type="protein sequence ID" value="ALP53496.1"/>
    <property type="molecule type" value="Genomic_DNA"/>
</dbReference>
<dbReference type="InterPro" id="IPR052528">
    <property type="entry name" value="Sugar_transport-like"/>
</dbReference>
<evidence type="ECO:0000256" key="2">
    <source>
        <dbReference type="ARBA" id="ARBA00022989"/>
    </source>
</evidence>
<feature type="transmembrane region" description="Helical" evidence="4">
    <location>
        <begin position="183"/>
        <end position="201"/>
    </location>
</feature>
<dbReference type="STRING" id="1748243.Tel_10265"/>